<gene>
    <name evidence="2" type="ORF">OMP40_29455</name>
</gene>
<evidence type="ECO:0000313" key="3">
    <source>
        <dbReference type="Proteomes" id="UP001153404"/>
    </source>
</evidence>
<evidence type="ECO:0000313" key="2">
    <source>
        <dbReference type="EMBL" id="MDG0812986.1"/>
    </source>
</evidence>
<name>A0A9X4KYZ5_9BACL</name>
<dbReference type="Proteomes" id="UP001153404">
    <property type="component" value="Unassembled WGS sequence"/>
</dbReference>
<dbReference type="EMBL" id="JAPDIA010000008">
    <property type="protein sequence ID" value="MDG0812986.1"/>
    <property type="molecule type" value="Genomic_DNA"/>
</dbReference>
<proteinExistence type="predicted"/>
<dbReference type="Pfam" id="PF00085">
    <property type="entry name" value="Thioredoxin"/>
    <property type="match status" value="1"/>
</dbReference>
<accession>A0A9X4KYZ5</accession>
<keyword evidence="3" id="KW-1185">Reference proteome</keyword>
<reference evidence="2" key="1">
    <citation type="submission" date="2022-10" db="EMBL/GenBank/DDBJ databases">
        <title>Comparative genomic analysis of Cohnella hashimotonis sp. nov., isolated from the International Space Station.</title>
        <authorList>
            <person name="Simpson A."/>
            <person name="Venkateswaran K."/>
        </authorList>
    </citation>
    <scope>NUCLEOTIDE SEQUENCE</scope>
    <source>
        <strain evidence="2">DSM 28161</strain>
    </source>
</reference>
<dbReference type="RefSeq" id="WP_277536665.1">
    <property type="nucleotide sequence ID" value="NZ_JAPDIA010000008.1"/>
</dbReference>
<sequence length="113" mass="12674">MNEWEARKWRQEIEASEGALALFVYTPLCGTCALARRMLEVAEASLADVRIASANINLMPGLAEAFQIESVPCLLLRESGGSWNKVYRFGSVVEVRARLAESFRGEEEKHDRT</sequence>
<dbReference type="Gene3D" id="3.40.30.10">
    <property type="entry name" value="Glutaredoxin"/>
    <property type="match status" value="1"/>
</dbReference>
<dbReference type="CDD" id="cd02947">
    <property type="entry name" value="TRX_family"/>
    <property type="match status" value="1"/>
</dbReference>
<dbReference type="AlphaFoldDB" id="A0A9X4KYZ5"/>
<organism evidence="2 3">
    <name type="scientific">Cohnella rhizosphaerae</name>
    <dbReference type="NCBI Taxonomy" id="1457232"/>
    <lineage>
        <taxon>Bacteria</taxon>
        <taxon>Bacillati</taxon>
        <taxon>Bacillota</taxon>
        <taxon>Bacilli</taxon>
        <taxon>Bacillales</taxon>
        <taxon>Paenibacillaceae</taxon>
        <taxon>Cohnella</taxon>
    </lineage>
</organism>
<evidence type="ECO:0000259" key="1">
    <source>
        <dbReference type="Pfam" id="PF00085"/>
    </source>
</evidence>
<comment type="caution">
    <text evidence="2">The sequence shown here is derived from an EMBL/GenBank/DDBJ whole genome shotgun (WGS) entry which is preliminary data.</text>
</comment>
<dbReference type="InterPro" id="IPR013766">
    <property type="entry name" value="Thioredoxin_domain"/>
</dbReference>
<feature type="domain" description="Thioredoxin" evidence="1">
    <location>
        <begin position="5"/>
        <end position="84"/>
    </location>
</feature>
<dbReference type="InterPro" id="IPR036249">
    <property type="entry name" value="Thioredoxin-like_sf"/>
</dbReference>
<dbReference type="SUPFAM" id="SSF52833">
    <property type="entry name" value="Thioredoxin-like"/>
    <property type="match status" value="1"/>
</dbReference>
<protein>
    <submittedName>
        <fullName evidence="2">Thioredoxin family protein</fullName>
    </submittedName>
</protein>